<reference evidence="10 11" key="1">
    <citation type="journal article" date="2024" name="Insects">
        <title>An Improved Chromosome-Level Genome Assembly of the Firefly Pyrocoelia pectoralis.</title>
        <authorList>
            <person name="Fu X."/>
            <person name="Meyer-Rochow V.B."/>
            <person name="Ballantyne L."/>
            <person name="Zhu X."/>
        </authorList>
    </citation>
    <scope>NUCLEOTIDE SEQUENCE [LARGE SCALE GENOMIC DNA]</scope>
    <source>
        <strain evidence="10">XCY_ONT2</strain>
    </source>
</reference>
<dbReference type="PANTHER" id="PTHR18916">
    <property type="entry name" value="DYNACTIN 1-RELATED MICROTUBULE-BINDING"/>
    <property type="match status" value="1"/>
</dbReference>
<dbReference type="Proteomes" id="UP001329430">
    <property type="component" value="Chromosome 4"/>
</dbReference>
<dbReference type="InterPro" id="IPR036859">
    <property type="entry name" value="CAP-Gly_dom_sf"/>
</dbReference>
<dbReference type="GO" id="GO:0005938">
    <property type="term" value="C:cell cortex"/>
    <property type="evidence" value="ECO:0007669"/>
    <property type="project" value="TreeGrafter"/>
</dbReference>
<evidence type="ECO:0000256" key="7">
    <source>
        <dbReference type="SAM" id="Coils"/>
    </source>
</evidence>
<feature type="region of interest" description="Disordered" evidence="8">
    <location>
        <begin position="187"/>
        <end position="219"/>
    </location>
</feature>
<comment type="caution">
    <text evidence="10">The sequence shown here is derived from an EMBL/GenBank/DDBJ whole genome shotgun (WGS) entry which is preliminary data.</text>
</comment>
<dbReference type="GO" id="GO:0005634">
    <property type="term" value="C:nucleus"/>
    <property type="evidence" value="ECO:0007669"/>
    <property type="project" value="TreeGrafter"/>
</dbReference>
<feature type="domain" description="CAP-Gly" evidence="9">
    <location>
        <begin position="126"/>
        <end position="168"/>
    </location>
</feature>
<dbReference type="PROSITE" id="PS00845">
    <property type="entry name" value="CAP_GLY_1"/>
    <property type="match status" value="2"/>
</dbReference>
<dbReference type="PROSITE" id="PS50245">
    <property type="entry name" value="CAP_GLY_2"/>
    <property type="match status" value="2"/>
</dbReference>
<evidence type="ECO:0000256" key="3">
    <source>
        <dbReference type="ARBA" id="ARBA00022701"/>
    </source>
</evidence>
<evidence type="ECO:0000256" key="8">
    <source>
        <dbReference type="SAM" id="MobiDB-lite"/>
    </source>
</evidence>
<organism evidence="10 11">
    <name type="scientific">Pyrocoelia pectoralis</name>
    <dbReference type="NCBI Taxonomy" id="417401"/>
    <lineage>
        <taxon>Eukaryota</taxon>
        <taxon>Metazoa</taxon>
        <taxon>Ecdysozoa</taxon>
        <taxon>Arthropoda</taxon>
        <taxon>Hexapoda</taxon>
        <taxon>Insecta</taxon>
        <taxon>Pterygota</taxon>
        <taxon>Neoptera</taxon>
        <taxon>Endopterygota</taxon>
        <taxon>Coleoptera</taxon>
        <taxon>Polyphaga</taxon>
        <taxon>Elateriformia</taxon>
        <taxon>Elateroidea</taxon>
        <taxon>Lampyridae</taxon>
        <taxon>Lampyrinae</taxon>
        <taxon>Pyrocoelia</taxon>
    </lineage>
</organism>
<evidence type="ECO:0000256" key="2">
    <source>
        <dbReference type="ARBA" id="ARBA00022490"/>
    </source>
</evidence>
<evidence type="ECO:0000313" key="10">
    <source>
        <dbReference type="EMBL" id="KAK5644359.1"/>
    </source>
</evidence>
<keyword evidence="2" id="KW-0963">Cytoplasm</keyword>
<keyword evidence="6" id="KW-0206">Cytoskeleton</keyword>
<name>A0AAN7VIW6_9COLE</name>
<feature type="coiled-coil region" evidence="7">
    <location>
        <begin position="1212"/>
        <end position="1249"/>
    </location>
</feature>
<keyword evidence="4" id="KW-0677">Repeat</keyword>
<dbReference type="GO" id="GO:0031122">
    <property type="term" value="P:cytoplasmic microtubule organization"/>
    <property type="evidence" value="ECO:0007669"/>
    <property type="project" value="TreeGrafter"/>
</dbReference>
<comment type="subcellular location">
    <subcellularLocation>
        <location evidence="1">Cytoplasm</location>
        <location evidence="1">Cytoskeleton</location>
    </subcellularLocation>
</comment>
<keyword evidence="11" id="KW-1185">Reference proteome</keyword>
<evidence type="ECO:0000313" key="11">
    <source>
        <dbReference type="Proteomes" id="UP001329430"/>
    </source>
</evidence>
<dbReference type="GO" id="GO:0035371">
    <property type="term" value="C:microtubule plus-end"/>
    <property type="evidence" value="ECO:0007669"/>
    <property type="project" value="TreeGrafter"/>
</dbReference>
<accession>A0AAN7VIW6</accession>
<dbReference type="Pfam" id="PF16641">
    <property type="entry name" value="CLIP1_ZNF"/>
    <property type="match status" value="2"/>
</dbReference>
<dbReference type="InterPro" id="IPR000938">
    <property type="entry name" value="CAP-Gly_domain"/>
</dbReference>
<proteinExistence type="predicted"/>
<feature type="region of interest" description="Disordered" evidence="8">
    <location>
        <begin position="1407"/>
        <end position="1429"/>
    </location>
</feature>
<dbReference type="InterPro" id="IPR032108">
    <property type="entry name" value="CLIP1_ZNF"/>
</dbReference>
<feature type="coiled-coil region" evidence="7">
    <location>
        <begin position="862"/>
        <end position="938"/>
    </location>
</feature>
<dbReference type="Gene3D" id="2.30.30.190">
    <property type="entry name" value="CAP Gly-rich-like domain"/>
    <property type="match status" value="2"/>
</dbReference>
<protein>
    <recommendedName>
        <fullName evidence="9">CAP-Gly domain-containing protein</fullName>
    </recommendedName>
</protein>
<evidence type="ECO:0000256" key="6">
    <source>
        <dbReference type="ARBA" id="ARBA00023212"/>
    </source>
</evidence>
<dbReference type="EMBL" id="JAVRBK010000004">
    <property type="protein sequence ID" value="KAK5644359.1"/>
    <property type="molecule type" value="Genomic_DNA"/>
</dbReference>
<feature type="region of interest" description="Disordered" evidence="8">
    <location>
        <begin position="21"/>
        <end position="42"/>
    </location>
</feature>
<evidence type="ECO:0000256" key="1">
    <source>
        <dbReference type="ARBA" id="ARBA00004245"/>
    </source>
</evidence>
<evidence type="ECO:0000256" key="4">
    <source>
        <dbReference type="ARBA" id="ARBA00022737"/>
    </source>
</evidence>
<dbReference type="PANTHER" id="PTHR18916:SF82">
    <property type="entry name" value="CAP-GLY DOMAIN-CONTAINING PROTEIN"/>
    <property type="match status" value="1"/>
</dbReference>
<dbReference type="SUPFAM" id="SSF74924">
    <property type="entry name" value="Cap-Gly domain"/>
    <property type="match status" value="2"/>
</dbReference>
<evidence type="ECO:0000259" key="9">
    <source>
        <dbReference type="PROSITE" id="PS50245"/>
    </source>
</evidence>
<feature type="domain" description="CAP-Gly" evidence="9">
    <location>
        <begin position="255"/>
        <end position="297"/>
    </location>
</feature>
<dbReference type="SMART" id="SM01052">
    <property type="entry name" value="CAP_GLY"/>
    <property type="match status" value="2"/>
</dbReference>
<dbReference type="GO" id="GO:0051010">
    <property type="term" value="F:microtubule plus-end binding"/>
    <property type="evidence" value="ECO:0007669"/>
    <property type="project" value="TreeGrafter"/>
</dbReference>
<sequence>MGTIQEASDNSAVVIDDKPAIDNNVNNNEVAPDCDGAGSDANSNVNTECSIPKDLSERKTSVAQLKTSGMQSMSRIARPCTGHQKPAVPTTPTKHNSVLTEDTDSFIIGDKVWVGGTKPGQIAYIGETQFAPGEWAGIVLDQPIGKNDGSVSGVRYFQCEPKRGVFSRLTRLTRLPLPEAEEYVTIPINNGTRQRGGSPLSPTGSTRSLRKSPSLSASNTSLVSATHHVVDFKIGDRVIIKSTQGSKVGTLRFMGVTEFANGDWCGIELDEPRGKNDGSIEGIRYFDCRPQYGLFSPVTKVSKSPLKYKPGNCVIHSGAGLPPSGMKRVSSKESMLSMTSSIASTASNTRRVRLGVNSLTPQIVTPKTTANSFPSRTALQDLLREKQQHIEQLLKERDLENAEFTRAANHAEKVQQKLTTLKAEYEHYRSECESKLNEFTGALSQLNIDRQGLLSQLDDEKRRNEDLQFKFEEAAITKGDIEVVNQTNIQRIRDLENQLASERLKSDQLEAESGKLFEAEEALVKARDEIESLKSNLQQVMKKRDVLQVEHQTSTETEALLKQQLESAKAEIDNLQVERSKQIDELKMNVATSSSTKVEVEKELAEYKDKLKDHSSKCEMYQHEISVLKEQLSQMELQMTKKTIDSQTEENTLKAELDRLTDELHVKNKELQVKDEQLGAKTDEITSLKALLETSQIDLNAMSVDVERYQRSKQDVEIAFNKEIDYLKKTLKEKITEREEIEKSSNIKLTQKKAELEEATKTINNQANEIRLLKADLNEEKASLERNSIDVHERHTRQIAIKEAELMELASELQSKKEELTKCSIVTTKLEDDICAKNGIIDKLRLEMDSLRKQCDMDQISAAEYTKRITELQLNNGDLRRKLSSAEELGNELKEQKGRLEHELQSVIASSGDYSTELQKLNTTVIEKEKAIANMKDECNKKLQHSQGIEQQLQLQLKQADEDSQRIIATLEEKVKTALQGEQMLRDQCTNANVEAVKTREELMLKVNHLQGLVDEKDFALKVANSDHAENKRYLTEQLERTTGELQKTIESCKRKVDELSADNMNTRNAFTQKSQELIENEAKVQHLVSQFQMNEEDLRRGHEEQIKQMQLDLGEKSALVNQYQTELALLKTVCETRNINVVEKDHKISELSAQLTDDLKLIAQLQNDKDVLQLSQIEANKNWTTQNQQCTNLLNQVAVLTEKVELGQKFAHELEAQKSIHEQLLNALRLTEQEKRELIARLESEVNNNGDTEKYVYMLELAKNLQASSSNDYTRKIGELQNVLETTRLNLADSQMQIKTQKEDILRLQNEVLRLDKAPEPPTLRKQQLIEDKELEDGQIKFLNSIIVDMQKKNEEQRARIQLLESGYSAAAVNDLGLLEQPSKARAPRVYCDICEVFDDHETEDCPLQATDPDLELPPHRNKKSPPKDRAYCEICEIFGHCTEDCVEQDQTF</sequence>
<keyword evidence="5 7" id="KW-0175">Coiled coil</keyword>
<gene>
    <name evidence="10" type="ORF">RI129_005659</name>
</gene>
<feature type="coiled-coil region" evidence="7">
    <location>
        <begin position="1292"/>
        <end position="1368"/>
    </location>
</feature>
<feature type="coiled-coil region" evidence="7">
    <location>
        <begin position="746"/>
        <end position="819"/>
    </location>
</feature>
<feature type="coiled-coil region" evidence="7">
    <location>
        <begin position="376"/>
        <end position="677"/>
    </location>
</feature>
<dbReference type="Pfam" id="PF01302">
    <property type="entry name" value="CAP_GLY"/>
    <property type="match status" value="2"/>
</dbReference>
<keyword evidence="3" id="KW-0493">Microtubule</keyword>
<evidence type="ECO:0000256" key="5">
    <source>
        <dbReference type="ARBA" id="ARBA00023054"/>
    </source>
</evidence>